<evidence type="ECO:0000256" key="2">
    <source>
        <dbReference type="ARBA" id="ARBA00022737"/>
    </source>
</evidence>
<comment type="caution">
    <text evidence="5">The sequence shown here is derived from an EMBL/GenBank/DDBJ whole genome shotgun (WGS) entry which is preliminary data.</text>
</comment>
<evidence type="ECO:0000256" key="3">
    <source>
        <dbReference type="PROSITE-ProRule" id="PRU00221"/>
    </source>
</evidence>
<dbReference type="AlphaFoldDB" id="A0A5J4W3Q7"/>
<sequence>MSLPDESSFTFPRLSELNLSEQLSQYIIRRETLGILHPKAPFPSGTLQPTLRTREGSWSCQAHSSEVTKMIYVPELSSLITSSMDATIKLFDLERLEENLCLSGHHLGVKTFAWSPKKKVLISGGIDHQICIWNPLAEKLIGILQGHSGPVISVAIDDTCGLLVSLALDYTIRIWDIQLQRCLQHISALDPALGVGLIGGPSGVNGVNGFGTTRESCYGCLEFDPNSKLIVMGSKRLVGWKHAEKLDSQGMAHKKDIILLLYNNSFNQLISIDLENVVNIWSIRSGKNLFRFVAFHEESITAACLDLNGMRLITAALDGSIRIWNQNRGLLIRDFRQTPGSVRLREVKISAGGYAVIPLDKLKTEQEKEKLITFHHLICCETSTMQRMIAAVGSHKTVTSIDDSISVPIIGQTNRITQSDDENKENEEKNNSNDELPGIRAERLKRIKSGKTSNQGWLQCNDRVLHSAQQSRHSEEVLCCCFQQPNNLVTTSDDGSIIICTNLGVKLIQIQTYHNSAICSIDNTGTFLALGFTDGTVQVYLLSTILQIALSTAIKIRNAIDIEVEIAMKIQQETQSEENIALQKRGPTELIPQTAVNMHRLGWFGANLPQNVLKDIQIPDLSCAEVLEYHWRASLHEEISHLTFIHAHNLPSGSNLPQQFVASNLNDNFSSGTLNSKRLIANNSSYQKENLGTIKNKKKSVCEVKQIERSKTTALIAIAILRTILLFNIDGKLLGSYGPALVNNQCSIDEALSKKVLIPIDDVMPLPFYWIPDKKREQQKKFSQLRDNQQSDSTFGTINSSSFGIGLTLKRKSILDKSKPDQIQISTRENEEKKEEDKKSLIRIQCLKGEHR</sequence>
<evidence type="ECO:0000256" key="1">
    <source>
        <dbReference type="ARBA" id="ARBA00022574"/>
    </source>
</evidence>
<dbReference type="SUPFAM" id="SSF50978">
    <property type="entry name" value="WD40 repeat-like"/>
    <property type="match status" value="1"/>
</dbReference>
<dbReference type="PROSITE" id="PS50294">
    <property type="entry name" value="WD_REPEATS_REGION"/>
    <property type="match status" value="3"/>
</dbReference>
<protein>
    <submittedName>
        <fullName evidence="5">Putative Ankyrin protein</fullName>
    </submittedName>
</protein>
<dbReference type="PANTHER" id="PTHR44324:SF4">
    <property type="entry name" value="WD40 REPEAT DOMAIN 95"/>
    <property type="match status" value="1"/>
</dbReference>
<gene>
    <name evidence="5" type="ORF">EZS28_015060</name>
</gene>
<feature type="repeat" description="WD" evidence="3">
    <location>
        <begin position="102"/>
        <end position="134"/>
    </location>
</feature>
<name>A0A5J4W3Q7_9EUKA</name>
<evidence type="ECO:0000313" key="5">
    <source>
        <dbReference type="EMBL" id="KAA6389415.1"/>
    </source>
</evidence>
<feature type="compositionally biased region" description="Basic and acidic residues" evidence="4">
    <location>
        <begin position="828"/>
        <end position="839"/>
    </location>
</feature>
<dbReference type="OrthoDB" id="5980302at2759"/>
<dbReference type="PROSITE" id="PS50082">
    <property type="entry name" value="WD_REPEATS_2"/>
    <property type="match status" value="4"/>
</dbReference>
<dbReference type="InterPro" id="IPR001680">
    <property type="entry name" value="WD40_rpt"/>
</dbReference>
<dbReference type="InterPro" id="IPR051242">
    <property type="entry name" value="WD-EF-hand_domain"/>
</dbReference>
<keyword evidence="2" id="KW-0677">Repeat</keyword>
<keyword evidence="1 3" id="KW-0853">WD repeat</keyword>
<proteinExistence type="predicted"/>
<dbReference type="InterPro" id="IPR019775">
    <property type="entry name" value="WD40_repeat_CS"/>
</dbReference>
<dbReference type="PROSITE" id="PS00678">
    <property type="entry name" value="WD_REPEATS_1"/>
    <property type="match status" value="1"/>
</dbReference>
<evidence type="ECO:0000313" key="6">
    <source>
        <dbReference type="Proteomes" id="UP000324800"/>
    </source>
</evidence>
<feature type="region of interest" description="Disordered" evidence="4">
    <location>
        <begin position="816"/>
        <end position="839"/>
    </location>
</feature>
<evidence type="ECO:0000256" key="4">
    <source>
        <dbReference type="SAM" id="MobiDB-lite"/>
    </source>
</evidence>
<dbReference type="SMART" id="SM00320">
    <property type="entry name" value="WD40"/>
    <property type="match status" value="7"/>
</dbReference>
<dbReference type="PANTHER" id="PTHR44324">
    <property type="entry name" value="WD40 REPEAT DOMAIN 95"/>
    <property type="match status" value="1"/>
</dbReference>
<feature type="repeat" description="WD" evidence="3">
    <location>
        <begin position="293"/>
        <end position="334"/>
    </location>
</feature>
<dbReference type="Gene3D" id="2.130.10.10">
    <property type="entry name" value="YVTN repeat-like/Quinoprotein amine dehydrogenase"/>
    <property type="match status" value="3"/>
</dbReference>
<dbReference type="InterPro" id="IPR036322">
    <property type="entry name" value="WD40_repeat_dom_sf"/>
</dbReference>
<dbReference type="InterPro" id="IPR015943">
    <property type="entry name" value="WD40/YVTN_repeat-like_dom_sf"/>
</dbReference>
<organism evidence="5 6">
    <name type="scientific">Streblomastix strix</name>
    <dbReference type="NCBI Taxonomy" id="222440"/>
    <lineage>
        <taxon>Eukaryota</taxon>
        <taxon>Metamonada</taxon>
        <taxon>Preaxostyla</taxon>
        <taxon>Oxymonadida</taxon>
        <taxon>Streblomastigidae</taxon>
        <taxon>Streblomastix</taxon>
    </lineage>
</organism>
<dbReference type="Pfam" id="PF00400">
    <property type="entry name" value="WD40"/>
    <property type="match status" value="5"/>
</dbReference>
<accession>A0A5J4W3Q7</accession>
<dbReference type="EMBL" id="SNRW01003597">
    <property type="protein sequence ID" value="KAA6389415.1"/>
    <property type="molecule type" value="Genomic_DNA"/>
</dbReference>
<feature type="repeat" description="WD" evidence="3">
    <location>
        <begin position="60"/>
        <end position="94"/>
    </location>
</feature>
<dbReference type="Proteomes" id="UP000324800">
    <property type="component" value="Unassembled WGS sequence"/>
</dbReference>
<reference evidence="5 6" key="1">
    <citation type="submission" date="2019-03" db="EMBL/GenBank/DDBJ databases">
        <title>Single cell metagenomics reveals metabolic interactions within the superorganism composed of flagellate Streblomastix strix and complex community of Bacteroidetes bacteria on its surface.</title>
        <authorList>
            <person name="Treitli S.C."/>
            <person name="Kolisko M."/>
            <person name="Husnik F."/>
            <person name="Keeling P."/>
            <person name="Hampl V."/>
        </authorList>
    </citation>
    <scope>NUCLEOTIDE SEQUENCE [LARGE SCALE GENOMIC DNA]</scope>
    <source>
        <strain evidence="5">ST1C</strain>
    </source>
</reference>
<feature type="repeat" description="WD" evidence="3">
    <location>
        <begin position="144"/>
        <end position="185"/>
    </location>
</feature>
<feature type="region of interest" description="Disordered" evidence="4">
    <location>
        <begin position="412"/>
        <end position="440"/>
    </location>
</feature>